<dbReference type="Pfam" id="PF20662">
    <property type="entry name" value="COG4_C"/>
    <property type="match status" value="1"/>
</dbReference>
<accession>A0AAW0GIB0</accession>
<keyword evidence="5" id="KW-0653">Protein transport</keyword>
<feature type="domain" description="COG4 transport protein middle alpha-helical bundle" evidence="10">
    <location>
        <begin position="183"/>
        <end position="522"/>
    </location>
</feature>
<dbReference type="Proteomes" id="UP001385951">
    <property type="component" value="Unassembled WGS sequence"/>
</dbReference>
<reference evidence="11 12" key="1">
    <citation type="submission" date="2022-09" db="EMBL/GenBank/DDBJ databases">
        <authorList>
            <person name="Palmer J.M."/>
        </authorList>
    </citation>
    <scope>NUCLEOTIDE SEQUENCE [LARGE SCALE GENOMIC DNA]</scope>
    <source>
        <strain evidence="11 12">DSM 7382</strain>
    </source>
</reference>
<evidence type="ECO:0000256" key="2">
    <source>
        <dbReference type="ARBA" id="ARBA00009215"/>
    </source>
</evidence>
<dbReference type="GO" id="GO:0015031">
    <property type="term" value="P:protein transport"/>
    <property type="evidence" value="ECO:0007669"/>
    <property type="project" value="UniProtKB-KW"/>
</dbReference>
<evidence type="ECO:0000256" key="9">
    <source>
        <dbReference type="SAM" id="MobiDB-lite"/>
    </source>
</evidence>
<dbReference type="Gene3D" id="1.10.287.1060">
    <property type="entry name" value="ESAT-6-like"/>
    <property type="match status" value="1"/>
</dbReference>
<keyword evidence="12" id="KW-1185">Reference proteome</keyword>
<evidence type="ECO:0000256" key="8">
    <source>
        <dbReference type="ARBA" id="ARBA00031340"/>
    </source>
</evidence>
<evidence type="ECO:0000313" key="11">
    <source>
        <dbReference type="EMBL" id="KAK7693068.1"/>
    </source>
</evidence>
<feature type="compositionally biased region" description="Acidic residues" evidence="9">
    <location>
        <begin position="382"/>
        <end position="391"/>
    </location>
</feature>
<comment type="caution">
    <text evidence="11">The sequence shown here is derived from an EMBL/GenBank/DDBJ whole genome shotgun (WGS) entry which is preliminary data.</text>
</comment>
<dbReference type="PANTHER" id="PTHR24016:SF0">
    <property type="entry name" value="CONSERVED OLIGOMERIC GOLGI COMPLEX SUBUNIT 4"/>
    <property type="match status" value="1"/>
</dbReference>
<dbReference type="Pfam" id="PF20663">
    <property type="entry name" value="COG4_N"/>
    <property type="match status" value="1"/>
</dbReference>
<feature type="region of interest" description="Disordered" evidence="9">
    <location>
        <begin position="1"/>
        <end position="26"/>
    </location>
</feature>
<keyword evidence="7" id="KW-0472">Membrane</keyword>
<keyword evidence="4" id="KW-0813">Transport</keyword>
<name>A0AAW0GIB0_9APHY</name>
<evidence type="ECO:0000256" key="5">
    <source>
        <dbReference type="ARBA" id="ARBA00022927"/>
    </source>
</evidence>
<keyword evidence="6" id="KW-0333">Golgi apparatus</keyword>
<dbReference type="InterPro" id="IPR048680">
    <property type="entry name" value="COG4_N"/>
</dbReference>
<evidence type="ECO:0000256" key="1">
    <source>
        <dbReference type="ARBA" id="ARBA00004395"/>
    </source>
</evidence>
<evidence type="ECO:0000256" key="6">
    <source>
        <dbReference type="ARBA" id="ARBA00023034"/>
    </source>
</evidence>
<proteinExistence type="inferred from homology"/>
<evidence type="ECO:0000259" key="10">
    <source>
        <dbReference type="SMART" id="SM00762"/>
    </source>
</evidence>
<sequence>MAVAFPKESIEGDRPNDILSQRPDPRTLTTLPEILSALSSVESEEAELSSSLSELLSSKEPIVNALARVHALEPNLDELYLEASLLSQVVSATAKTADRVGGRVRSLDEEMKRVREASERVGQVMELKSCLTALQSSMDSQDWESATRHCARAMALPLEVTSGPFADSAVPTAESHLPPAQTLEAARERLLDIFKREFDKASKSRDAAATSRFFKLFPAIGWEEEGLQAYASFVVDLVKVRAPASAKTSSPLYYITALTALFESIAMIVDQHQPVVEKYYGPGKMASVLQRLLQESDRVVKDLIEGWEEERSMGRKMNEIANSTFHVLSGPPQIRKTASQMSAGDDDLVDPREIDKVLTEVSAMAGRWSLFRKFLYNRLQDESEDEADNQEDGNNPDGESITPRQRRSIEKEETSSTLPDVLQAVETSTSRKLVDDLLTKYYAPLEAWYTRTIVDKAHRLSSPDLTQSPIVTTTPDDAFYILKVVLSRLLSTGNVDIVAKASSQLQEIMDRDYASVIKKKLDEVYRGGSTVSNSAIVREREMRQSFIILLNDLEVSSSHMERLIKELSGSTMITQNFLEQEEEAVKKSISGFNNLIPRFRSTLRAGIEQLFNQLLRPKLRTFIVDVYKDVSYTLDEDSYAAAEYNDIVRKRYIKAWENLVDGYKDTFTESNFRLFFGLALDVLVKPWEKYVLSIKYSELGAIRFDRDLRAITSYLSSQTAFGDVRDKFVRLQQISTLLNLDTEEDVEEFFNGSGIAWKLSEQEARIVAALRV</sequence>
<evidence type="ECO:0000256" key="7">
    <source>
        <dbReference type="ARBA" id="ARBA00023136"/>
    </source>
</evidence>
<dbReference type="GO" id="GO:0000139">
    <property type="term" value="C:Golgi membrane"/>
    <property type="evidence" value="ECO:0007669"/>
    <property type="project" value="UniProtKB-SubCell"/>
</dbReference>
<comment type="similarity">
    <text evidence="2">Belongs to the COG4 family.</text>
</comment>
<dbReference type="EMBL" id="JASBNA010000003">
    <property type="protein sequence ID" value="KAK7693068.1"/>
    <property type="molecule type" value="Genomic_DNA"/>
</dbReference>
<comment type="subcellular location">
    <subcellularLocation>
        <location evidence="1">Golgi apparatus membrane</location>
        <topology evidence="1">Peripheral membrane protein</topology>
    </subcellularLocation>
</comment>
<evidence type="ECO:0000256" key="3">
    <source>
        <dbReference type="ARBA" id="ARBA00020975"/>
    </source>
</evidence>
<dbReference type="Pfam" id="PF08318">
    <property type="entry name" value="COG4_m"/>
    <property type="match status" value="1"/>
</dbReference>
<dbReference type="Gene3D" id="1.20.58.1970">
    <property type="match status" value="1"/>
</dbReference>
<evidence type="ECO:0000256" key="4">
    <source>
        <dbReference type="ARBA" id="ARBA00022448"/>
    </source>
</evidence>
<evidence type="ECO:0000313" key="12">
    <source>
        <dbReference type="Proteomes" id="UP001385951"/>
    </source>
</evidence>
<dbReference type="AlphaFoldDB" id="A0AAW0GIB0"/>
<gene>
    <name evidence="11" type="ORF">QCA50_002633</name>
</gene>
<dbReference type="InterPro" id="IPR048682">
    <property type="entry name" value="COG4"/>
</dbReference>
<protein>
    <recommendedName>
        <fullName evidence="3">Conserved oligomeric Golgi complex subunit 4</fullName>
    </recommendedName>
    <alternativeName>
        <fullName evidence="8">Component of oligomeric Golgi complex 4</fullName>
    </alternativeName>
</protein>
<organism evidence="11 12">
    <name type="scientific">Cerrena zonata</name>
    <dbReference type="NCBI Taxonomy" id="2478898"/>
    <lineage>
        <taxon>Eukaryota</taxon>
        <taxon>Fungi</taxon>
        <taxon>Dikarya</taxon>
        <taxon>Basidiomycota</taxon>
        <taxon>Agaricomycotina</taxon>
        <taxon>Agaricomycetes</taxon>
        <taxon>Polyporales</taxon>
        <taxon>Cerrenaceae</taxon>
        <taxon>Cerrena</taxon>
    </lineage>
</organism>
<dbReference type="InterPro" id="IPR013167">
    <property type="entry name" value="COG4_M"/>
</dbReference>
<feature type="region of interest" description="Disordered" evidence="9">
    <location>
        <begin position="382"/>
        <end position="419"/>
    </location>
</feature>
<dbReference type="InterPro" id="IPR048684">
    <property type="entry name" value="COG4_C"/>
</dbReference>
<dbReference type="PANTHER" id="PTHR24016">
    <property type="entry name" value="CONSERVED OLIGOMERIC GOLGI COMPLEX SUBUNIT 4"/>
    <property type="match status" value="1"/>
</dbReference>
<dbReference type="SMART" id="SM00762">
    <property type="entry name" value="Cog4"/>
    <property type="match status" value="1"/>
</dbReference>